<dbReference type="RefSeq" id="WP_049992807.1">
    <property type="nucleotide sequence ID" value="NZ_CP031310.1"/>
</dbReference>
<protein>
    <submittedName>
        <fullName evidence="2">Uncharacterized protein</fullName>
    </submittedName>
</protein>
<dbReference type="GeneID" id="39849220"/>
<dbReference type="KEGG" id="hsn:DV733_15130"/>
<dbReference type="EMBL" id="CP031310">
    <property type="protein sequence ID" value="QCC52484.1"/>
    <property type="molecule type" value="Genomic_DNA"/>
</dbReference>
<dbReference type="Pfam" id="PF24018">
    <property type="entry name" value="DUF7331"/>
    <property type="match status" value="1"/>
</dbReference>
<dbReference type="AlphaFoldDB" id="A0A4D6HEH3"/>
<reference evidence="2 3" key="1">
    <citation type="journal article" date="2019" name="Nat. Commun.">
        <title>A new type of DNA phosphorothioation-based antiviral system in archaea.</title>
        <authorList>
            <person name="Xiong L."/>
            <person name="Liu S."/>
            <person name="Chen S."/>
            <person name="Xiao Y."/>
            <person name="Zhu B."/>
            <person name="Gao Y."/>
            <person name="Zhang Y."/>
            <person name="Chen B."/>
            <person name="Luo J."/>
            <person name="Deng Z."/>
            <person name="Chen X."/>
            <person name="Wang L."/>
            <person name="Chen S."/>
        </authorList>
    </citation>
    <scope>NUCLEOTIDE SEQUENCE [LARGE SCALE GENOMIC DNA]</scope>
    <source>
        <strain evidence="2 3">CBA1105</strain>
    </source>
</reference>
<dbReference type="InterPro" id="IPR055755">
    <property type="entry name" value="DUF7331"/>
</dbReference>
<dbReference type="OrthoDB" id="198267at2157"/>
<feature type="region of interest" description="Disordered" evidence="1">
    <location>
        <begin position="1"/>
        <end position="23"/>
    </location>
</feature>
<proteinExistence type="predicted"/>
<accession>A0A4D6HEH3</accession>
<keyword evidence="3" id="KW-1185">Reference proteome</keyword>
<gene>
    <name evidence="2" type="ORF">DV733_15130</name>
</gene>
<organism evidence="2 3">
    <name type="scientific">Halapricum salinum</name>
    <dbReference type="NCBI Taxonomy" id="1457250"/>
    <lineage>
        <taxon>Archaea</taxon>
        <taxon>Methanobacteriati</taxon>
        <taxon>Methanobacteriota</taxon>
        <taxon>Stenosarchaea group</taxon>
        <taxon>Halobacteria</taxon>
        <taxon>Halobacteriales</taxon>
        <taxon>Haloarculaceae</taxon>
        <taxon>Halapricum</taxon>
    </lineage>
</organism>
<dbReference type="STRING" id="1457250.GCA_000755225_01899"/>
<sequence>MSNRVNAAGESDRAATPETMPGAETIECYEDDNDLVMYDAENPLAWIQADTAVEIADAV</sequence>
<dbReference type="Proteomes" id="UP000296706">
    <property type="component" value="Chromosome"/>
</dbReference>
<evidence type="ECO:0000313" key="2">
    <source>
        <dbReference type="EMBL" id="QCC52484.1"/>
    </source>
</evidence>
<evidence type="ECO:0000313" key="3">
    <source>
        <dbReference type="Proteomes" id="UP000296706"/>
    </source>
</evidence>
<evidence type="ECO:0000256" key="1">
    <source>
        <dbReference type="SAM" id="MobiDB-lite"/>
    </source>
</evidence>
<name>A0A4D6HEH3_9EURY</name>